<reference evidence="3" key="2">
    <citation type="submission" date="2019-02" db="EMBL/GenBank/DDBJ databases">
        <title>Granulicella sibirica sp. nov., a psychrotolerant acidobacterium isolated from an organic soil layer in forested tundra, West Siberia.</title>
        <authorList>
            <person name="Oshkin I.Y."/>
            <person name="Kulichevskaya I.S."/>
            <person name="Rijpstra W.I.C."/>
            <person name="Sinninghe Damste J.S."/>
            <person name="Rakitin A.L."/>
            <person name="Ravin N.V."/>
            <person name="Dedysh S.N."/>
        </authorList>
    </citation>
    <scope>NUCLEOTIDE SEQUENCE [LARGE SCALE GENOMIC DNA]</scope>
    <source>
        <strain evidence="3">AF10</strain>
    </source>
</reference>
<dbReference type="SUPFAM" id="SSF54523">
    <property type="entry name" value="Pili subunits"/>
    <property type="match status" value="1"/>
</dbReference>
<comment type="caution">
    <text evidence="2">The sequence shown here is derived from an EMBL/GenBank/DDBJ whole genome shotgun (WGS) entry which is preliminary data.</text>
</comment>
<keyword evidence="1" id="KW-0812">Transmembrane</keyword>
<dbReference type="Gene3D" id="3.30.700.10">
    <property type="entry name" value="Glycoprotein, Type 4 Pilin"/>
    <property type="match status" value="1"/>
</dbReference>
<gene>
    <name evidence="2" type="ORF">GRAN_4650</name>
</gene>
<dbReference type="PANTHER" id="PTHR30093">
    <property type="entry name" value="GENERAL SECRETION PATHWAY PROTEIN G"/>
    <property type="match status" value="1"/>
</dbReference>
<dbReference type="AlphaFoldDB" id="A0A4V1L532"/>
<evidence type="ECO:0000313" key="2">
    <source>
        <dbReference type="EMBL" id="RXH54354.1"/>
    </source>
</evidence>
<protein>
    <recommendedName>
        <fullName evidence="4">Prepilin-type N-terminal cleavage/methylation domain-containing protein</fullName>
    </recommendedName>
</protein>
<organism evidence="2 3">
    <name type="scientific">Granulicella sibirica</name>
    <dbReference type="NCBI Taxonomy" id="2479048"/>
    <lineage>
        <taxon>Bacteria</taxon>
        <taxon>Pseudomonadati</taxon>
        <taxon>Acidobacteriota</taxon>
        <taxon>Terriglobia</taxon>
        <taxon>Terriglobales</taxon>
        <taxon>Acidobacteriaceae</taxon>
        <taxon>Granulicella</taxon>
    </lineage>
</organism>
<dbReference type="Pfam" id="PF07963">
    <property type="entry name" value="N_methyl"/>
    <property type="match status" value="1"/>
</dbReference>
<accession>A0A4V1L532</accession>
<reference evidence="2 3" key="1">
    <citation type="submission" date="2018-11" db="EMBL/GenBank/DDBJ databases">
        <authorList>
            <person name="Mardanov A.V."/>
            <person name="Ravin N.V."/>
            <person name="Dedysh S.N."/>
        </authorList>
    </citation>
    <scope>NUCLEOTIDE SEQUENCE [LARGE SCALE GENOMIC DNA]</scope>
    <source>
        <strain evidence="2 3">AF10</strain>
    </source>
</reference>
<evidence type="ECO:0000256" key="1">
    <source>
        <dbReference type="SAM" id="Phobius"/>
    </source>
</evidence>
<sequence>MHRTTGGRPPSSLGFTLIELLVVIAIIAVLIALLLPSVNRARSAAADRAASDDLTAIGKAQIAYREKAQAYSGTLTALTSLPAGLASGVADGHRFNVVSASTQAFVVRSAPLEPGRTGNQACTIDETLKIAC</sequence>
<feature type="transmembrane region" description="Helical" evidence="1">
    <location>
        <begin position="12"/>
        <end position="35"/>
    </location>
</feature>
<proteinExistence type="predicted"/>
<evidence type="ECO:0008006" key="4">
    <source>
        <dbReference type="Google" id="ProtNLM"/>
    </source>
</evidence>
<dbReference type="RefSeq" id="WP_206662829.1">
    <property type="nucleotide sequence ID" value="NZ_RDSM01000004.1"/>
</dbReference>
<dbReference type="NCBIfam" id="TIGR02532">
    <property type="entry name" value="IV_pilin_GFxxxE"/>
    <property type="match status" value="1"/>
</dbReference>
<dbReference type="Proteomes" id="UP000289437">
    <property type="component" value="Unassembled WGS sequence"/>
</dbReference>
<dbReference type="InterPro" id="IPR045584">
    <property type="entry name" value="Pilin-like"/>
</dbReference>
<dbReference type="EMBL" id="RDSM01000004">
    <property type="protein sequence ID" value="RXH54354.1"/>
    <property type="molecule type" value="Genomic_DNA"/>
</dbReference>
<keyword evidence="3" id="KW-1185">Reference proteome</keyword>
<dbReference type="PANTHER" id="PTHR30093:SF2">
    <property type="entry name" value="TYPE II SECRETION SYSTEM PROTEIN H"/>
    <property type="match status" value="1"/>
</dbReference>
<keyword evidence="1" id="KW-0472">Membrane</keyword>
<name>A0A4V1L532_9BACT</name>
<evidence type="ECO:0000313" key="3">
    <source>
        <dbReference type="Proteomes" id="UP000289437"/>
    </source>
</evidence>
<dbReference type="InterPro" id="IPR012902">
    <property type="entry name" value="N_methyl_site"/>
</dbReference>
<keyword evidence="1" id="KW-1133">Transmembrane helix</keyword>